<accession>A0A2P1ACF3</accession>
<evidence type="ECO:0000313" key="4">
    <source>
        <dbReference type="EMBL" id="AVI14633.1"/>
    </source>
</evidence>
<protein>
    <submittedName>
        <fullName evidence="5">Putative PB1-F2 protein</fullName>
    </submittedName>
</protein>
<dbReference type="Pfam" id="PF11986">
    <property type="entry name" value="PB1-F2"/>
    <property type="match status" value="1"/>
</dbReference>
<proteinExistence type="predicted"/>
<keyword evidence="1" id="KW-1035">Host cytoplasm</keyword>
<dbReference type="EMBL" id="MG891830">
    <property type="protein sequence ID" value="AVI14633.1"/>
    <property type="molecule type" value="Viral_cRNA"/>
</dbReference>
<name>A0A2P1ACF3_9INFA</name>
<evidence type="ECO:0000256" key="1">
    <source>
        <dbReference type="ARBA" id="ARBA00023200"/>
    </source>
</evidence>
<dbReference type="InterPro" id="IPR021045">
    <property type="entry name" value="Flu_proapoptotic_PB1-F2"/>
</dbReference>
<evidence type="ECO:0000313" key="2">
    <source>
        <dbReference type="EMBL" id="AVI14629.1"/>
    </source>
</evidence>
<evidence type="ECO:0000313" key="5">
    <source>
        <dbReference type="EMBL" id="AVI14635.1"/>
    </source>
</evidence>
<reference evidence="5" key="1">
    <citation type="journal article" date="2018" name="Eurosurveillance">
        <title>Pathogenicity and genetic characterisation of a novel reassortant, highly pathogenic avian influenza (HPAI) H5N6 virus isolated in Korea, 2017.</title>
        <authorList>
            <person name="Kim Y.I."/>
            <person name="Si Y.J."/>
            <person name="Kwon H.I."/>
            <person name="Kim E.H."/>
            <person name="Park S.J."/>
            <person name="Robles N.J."/>
            <person name="Nguyen H.D."/>
            <person name="Yu M.A."/>
            <person name="Yu K.M."/>
            <person name="Lee Y.J."/>
            <person name="Lee M.H."/>
            <person name="Choi Y.K."/>
        </authorList>
    </citation>
    <scope>NUCLEOTIDE SEQUENCE</scope>
    <source>
        <strain evidence="2">A/Anas platyrhynchos/Korea/W612/2017</strain>
        <strain evidence="3">A/Anas platyrhynchos/Korea/W613/2017</strain>
        <strain evidence="4">A/Anas platyrhynchos/Korea/W614/2017</strain>
        <strain evidence="5">A/Anas platyrhynchos/Korea/W615/2017</strain>
    </source>
</reference>
<organism evidence="5">
    <name type="scientific">Influenza A virus</name>
    <dbReference type="NCBI Taxonomy" id="11320"/>
    <lineage>
        <taxon>Viruses</taxon>
        <taxon>Riboviria</taxon>
        <taxon>Orthornavirae</taxon>
        <taxon>Negarnaviricota</taxon>
        <taxon>Polyploviricotina</taxon>
        <taxon>Insthoviricetes</taxon>
        <taxon>Articulavirales</taxon>
        <taxon>Orthomyxoviridae</taxon>
        <taxon>Alphainfluenzavirus</taxon>
        <taxon>Alphainfluenzavirus influenzae</taxon>
    </lineage>
</organism>
<dbReference type="EMBL" id="MG891828">
    <property type="protein sequence ID" value="AVI14629.1"/>
    <property type="molecule type" value="Viral_cRNA"/>
</dbReference>
<evidence type="ECO:0000313" key="3">
    <source>
        <dbReference type="EMBL" id="AVI14631.1"/>
    </source>
</evidence>
<dbReference type="EMBL" id="MG891831">
    <property type="protein sequence ID" value="AVI14635.1"/>
    <property type="molecule type" value="Viral_cRNA"/>
</dbReference>
<gene>
    <name evidence="5" type="primary">PB1-F2</name>
</gene>
<dbReference type="EMBL" id="MG891829">
    <property type="protein sequence ID" value="AVI14631.1"/>
    <property type="molecule type" value="Viral_cRNA"/>
</dbReference>
<sequence>MDHYQRTMSQAGMHKLIACWKQWLSLKNPTQGYLKTLVLKRWKSFSKQEWTN</sequence>
<reference evidence="5" key="2">
    <citation type="submission" date="2018-02" db="EMBL/GenBank/DDBJ databases">
        <authorList>
            <person name="Cohen D.B."/>
            <person name="Kent A.D."/>
        </authorList>
    </citation>
    <scope>NUCLEOTIDE SEQUENCE</scope>
    <source>
        <strain evidence="2">A/Anas platyrhynchos/Korea/W612/2017</strain>
        <strain evidence="3">A/Anas platyrhynchos/Korea/W613/2017</strain>
        <strain evidence="4">A/Anas platyrhynchos/Korea/W614/2017</strain>
        <strain evidence="5">A/Anas platyrhynchos/Korea/W615/2017</strain>
    </source>
</reference>